<reference evidence="1 2" key="1">
    <citation type="submission" date="2018-10" db="EMBL/GenBank/DDBJ databases">
        <title>A high-quality apple genome assembly.</title>
        <authorList>
            <person name="Hu J."/>
        </authorList>
    </citation>
    <scope>NUCLEOTIDE SEQUENCE [LARGE SCALE GENOMIC DNA]</scope>
    <source>
        <strain evidence="2">cv. HFTH1</strain>
        <tissue evidence="1">Young leaf</tissue>
    </source>
</reference>
<dbReference type="AlphaFoldDB" id="A0A498J8L9"/>
<accession>A0A498J8L9</accession>
<proteinExistence type="predicted"/>
<comment type="caution">
    <text evidence="1">The sequence shown here is derived from an EMBL/GenBank/DDBJ whole genome shotgun (WGS) entry which is preliminary data.</text>
</comment>
<evidence type="ECO:0000313" key="2">
    <source>
        <dbReference type="Proteomes" id="UP000290289"/>
    </source>
</evidence>
<name>A0A498J8L9_MALDO</name>
<gene>
    <name evidence="1" type="ORF">DVH24_020843</name>
</gene>
<dbReference type="Proteomes" id="UP000290289">
    <property type="component" value="Chromosome 8"/>
</dbReference>
<organism evidence="1 2">
    <name type="scientific">Malus domestica</name>
    <name type="common">Apple</name>
    <name type="synonym">Pyrus malus</name>
    <dbReference type="NCBI Taxonomy" id="3750"/>
    <lineage>
        <taxon>Eukaryota</taxon>
        <taxon>Viridiplantae</taxon>
        <taxon>Streptophyta</taxon>
        <taxon>Embryophyta</taxon>
        <taxon>Tracheophyta</taxon>
        <taxon>Spermatophyta</taxon>
        <taxon>Magnoliopsida</taxon>
        <taxon>eudicotyledons</taxon>
        <taxon>Gunneridae</taxon>
        <taxon>Pentapetalae</taxon>
        <taxon>rosids</taxon>
        <taxon>fabids</taxon>
        <taxon>Rosales</taxon>
        <taxon>Rosaceae</taxon>
        <taxon>Amygdaloideae</taxon>
        <taxon>Maleae</taxon>
        <taxon>Malus</taxon>
    </lineage>
</organism>
<keyword evidence="2" id="KW-1185">Reference proteome</keyword>
<sequence length="154" mass="17855">MVRVFGTLKTTISGTSSTAMQRRPHCQTDSEAYRTAIETKKLRYHGFSEVPNHYNILSYLLELANLLVFGASPKVIRQIDCRGGRTADWILSLHMTYHYKMSLGRKRLCRPCAEMVAKFYVPFLTKWRAWKPCCIYHFISLMLKKRKTKMKAGG</sequence>
<evidence type="ECO:0000313" key="1">
    <source>
        <dbReference type="EMBL" id="RXH91820.1"/>
    </source>
</evidence>
<protein>
    <submittedName>
        <fullName evidence="1">Uncharacterized protein</fullName>
    </submittedName>
</protein>
<dbReference type="EMBL" id="RDQH01000334">
    <property type="protein sequence ID" value="RXH91820.1"/>
    <property type="molecule type" value="Genomic_DNA"/>
</dbReference>